<feature type="domain" description="NAD-dependent epimerase/dehydratase" evidence="3">
    <location>
        <begin position="5"/>
        <end position="234"/>
    </location>
</feature>
<organism evidence="4 5">
    <name type="scientific">Rhodanobacter panaciterrae</name>
    <dbReference type="NCBI Taxonomy" id="490572"/>
    <lineage>
        <taxon>Bacteria</taxon>
        <taxon>Pseudomonadati</taxon>
        <taxon>Pseudomonadota</taxon>
        <taxon>Gammaproteobacteria</taxon>
        <taxon>Lysobacterales</taxon>
        <taxon>Rhodanobacteraceae</taxon>
        <taxon>Rhodanobacter</taxon>
    </lineage>
</organism>
<sequence>MSDRILILGAGGFVGIHLARMLAERGEQVIAVSRQPIDLALANVEIVIGEPDESDHFLPLVKRSRAVIHTASRSTPGSSAGHAMAELQHNLRPTVALLQALQAHPQTNLLYLSSGGSLYATAPEELATESSPVRPRSYHGAGKIAAEHFIGAWCSQYGGGATILRPSNIYGPGQHERTGFGIVPTGLGKISRGETLTVWGDGSATRDYLYIEDFVALCIATLATPMSGGARVLNAASSVGVSLNELFNVMEAVTGRPLQRSYDTGRSVDTPRVVMDANLARQHYGWSATTSLHEGIANTWAWFNTILR</sequence>
<dbReference type="EMBL" id="BMXT01000001">
    <property type="protein sequence ID" value="GGY15894.1"/>
    <property type="molecule type" value="Genomic_DNA"/>
</dbReference>
<gene>
    <name evidence="4" type="ORF">GCM10008098_03760</name>
</gene>
<dbReference type="InterPro" id="IPR001509">
    <property type="entry name" value="Epimerase_deHydtase"/>
</dbReference>
<accession>A0ABQ2ZGI6</accession>
<protein>
    <submittedName>
        <fullName evidence="4">NAD-dependent dehydratase</fullName>
    </submittedName>
</protein>
<evidence type="ECO:0000256" key="2">
    <source>
        <dbReference type="ARBA" id="ARBA00007637"/>
    </source>
</evidence>
<keyword evidence="5" id="KW-1185">Reference proteome</keyword>
<evidence type="ECO:0000256" key="1">
    <source>
        <dbReference type="ARBA" id="ARBA00005125"/>
    </source>
</evidence>
<evidence type="ECO:0000313" key="4">
    <source>
        <dbReference type="EMBL" id="GGY15894.1"/>
    </source>
</evidence>
<dbReference type="RefSeq" id="WP_189439486.1">
    <property type="nucleotide sequence ID" value="NZ_BMXT01000001.1"/>
</dbReference>
<comment type="similarity">
    <text evidence="2">Belongs to the NAD(P)-dependent epimerase/dehydratase family.</text>
</comment>
<reference evidence="5" key="1">
    <citation type="journal article" date="2019" name="Int. J. Syst. Evol. Microbiol.">
        <title>The Global Catalogue of Microorganisms (GCM) 10K type strain sequencing project: providing services to taxonomists for standard genome sequencing and annotation.</title>
        <authorList>
            <consortium name="The Broad Institute Genomics Platform"/>
            <consortium name="The Broad Institute Genome Sequencing Center for Infectious Disease"/>
            <person name="Wu L."/>
            <person name="Ma J."/>
        </authorList>
    </citation>
    <scope>NUCLEOTIDE SEQUENCE [LARGE SCALE GENOMIC DNA]</scope>
    <source>
        <strain evidence="5">KCTC 22232</strain>
    </source>
</reference>
<comment type="pathway">
    <text evidence="1">Bacterial outer membrane biogenesis; LPS O-antigen biosynthesis.</text>
</comment>
<dbReference type="Gene3D" id="3.40.50.720">
    <property type="entry name" value="NAD(P)-binding Rossmann-like Domain"/>
    <property type="match status" value="1"/>
</dbReference>
<name>A0ABQ2ZGI6_9GAMM</name>
<proteinExistence type="inferred from homology"/>
<dbReference type="InterPro" id="IPR036291">
    <property type="entry name" value="NAD(P)-bd_dom_sf"/>
</dbReference>
<evidence type="ECO:0000259" key="3">
    <source>
        <dbReference type="Pfam" id="PF01370"/>
    </source>
</evidence>
<dbReference type="PANTHER" id="PTHR43000">
    <property type="entry name" value="DTDP-D-GLUCOSE 4,6-DEHYDRATASE-RELATED"/>
    <property type="match status" value="1"/>
</dbReference>
<dbReference type="Pfam" id="PF01370">
    <property type="entry name" value="Epimerase"/>
    <property type="match status" value="1"/>
</dbReference>
<comment type="caution">
    <text evidence="4">The sequence shown here is derived from an EMBL/GenBank/DDBJ whole genome shotgun (WGS) entry which is preliminary data.</text>
</comment>
<evidence type="ECO:0000313" key="5">
    <source>
        <dbReference type="Proteomes" id="UP000621898"/>
    </source>
</evidence>
<dbReference type="SUPFAM" id="SSF51735">
    <property type="entry name" value="NAD(P)-binding Rossmann-fold domains"/>
    <property type="match status" value="1"/>
</dbReference>
<dbReference type="Proteomes" id="UP000621898">
    <property type="component" value="Unassembled WGS sequence"/>
</dbReference>